<evidence type="ECO:0000313" key="10">
    <source>
        <dbReference type="Proteomes" id="UP000694417"/>
    </source>
</evidence>
<organism evidence="9 10">
    <name type="scientific">Urocitellus parryii</name>
    <name type="common">Arctic ground squirrel</name>
    <name type="synonym">Spermophilus parryii</name>
    <dbReference type="NCBI Taxonomy" id="9999"/>
    <lineage>
        <taxon>Eukaryota</taxon>
        <taxon>Metazoa</taxon>
        <taxon>Chordata</taxon>
        <taxon>Craniata</taxon>
        <taxon>Vertebrata</taxon>
        <taxon>Euteleostomi</taxon>
        <taxon>Mammalia</taxon>
        <taxon>Eutheria</taxon>
        <taxon>Euarchontoglires</taxon>
        <taxon>Glires</taxon>
        <taxon>Rodentia</taxon>
        <taxon>Sciuromorpha</taxon>
        <taxon>Sciuridae</taxon>
        <taxon>Xerinae</taxon>
        <taxon>Marmotini</taxon>
        <taxon>Urocitellus</taxon>
    </lineage>
</organism>
<evidence type="ECO:0000256" key="3">
    <source>
        <dbReference type="ARBA" id="ARBA00022981"/>
    </source>
</evidence>
<dbReference type="InterPro" id="IPR049535">
    <property type="entry name" value="GYPA_B"/>
</dbReference>
<protein>
    <recommendedName>
        <fullName evidence="7">Glycophorin-A</fullName>
    </recommendedName>
</protein>
<keyword evidence="3" id="KW-0730">Sialic acid</keyword>
<evidence type="ECO:0000256" key="1">
    <source>
        <dbReference type="ARBA" id="ARBA00004167"/>
    </source>
</evidence>
<dbReference type="PANTHER" id="PTHR13813">
    <property type="entry name" value="GLYCOPHORIN"/>
    <property type="match status" value="1"/>
</dbReference>
<dbReference type="Pfam" id="PF01102">
    <property type="entry name" value="Glycophorin_A"/>
    <property type="match status" value="1"/>
</dbReference>
<reference evidence="9" key="1">
    <citation type="submission" date="2025-08" db="UniProtKB">
        <authorList>
            <consortium name="Ensembl"/>
        </authorList>
    </citation>
    <scope>IDENTIFICATION</scope>
</reference>
<dbReference type="PANTHER" id="PTHR13813:SF3">
    <property type="entry name" value="GLYCOPHORIN-A"/>
    <property type="match status" value="1"/>
</dbReference>
<name>A0A8D2GPE6_UROPR</name>
<reference evidence="9" key="2">
    <citation type="submission" date="2025-09" db="UniProtKB">
        <authorList>
            <consortium name="Ensembl"/>
        </authorList>
    </citation>
    <scope>IDENTIFICATION</scope>
</reference>
<proteinExistence type="predicted"/>
<evidence type="ECO:0000256" key="4">
    <source>
        <dbReference type="ARBA" id="ARBA00022989"/>
    </source>
</evidence>
<evidence type="ECO:0000256" key="5">
    <source>
        <dbReference type="ARBA" id="ARBA00023136"/>
    </source>
</evidence>
<dbReference type="Gene3D" id="1.20.5.70">
    <property type="match status" value="1"/>
</dbReference>
<keyword evidence="2 8" id="KW-0812">Transmembrane</keyword>
<evidence type="ECO:0000256" key="8">
    <source>
        <dbReference type="SAM" id="Phobius"/>
    </source>
</evidence>
<keyword evidence="5 8" id="KW-0472">Membrane</keyword>
<keyword evidence="10" id="KW-1185">Reference proteome</keyword>
<dbReference type="Proteomes" id="UP000694417">
    <property type="component" value="Unplaced"/>
</dbReference>
<keyword evidence="6" id="KW-0325">Glycoprotein</keyword>
<evidence type="ECO:0000313" key="9">
    <source>
        <dbReference type="Ensembl" id="ENSUPAP00010000843.1"/>
    </source>
</evidence>
<comment type="subcellular location">
    <subcellularLocation>
        <location evidence="1">Membrane</location>
        <topology evidence="1">Single-pass membrane protein</topology>
    </subcellularLocation>
</comment>
<keyword evidence="4 8" id="KW-1133">Transmembrane helix</keyword>
<sequence>MFICSATRHVFYKQRLAWHFAKYFQALINLSSQEPEEIVIILIIFAVMFGIIGTILLISFCIRRLVKKSPPVIKPVSLEDTDLPLSSAEMGQTGICVVFCLLGGK</sequence>
<dbReference type="GO" id="GO:0005886">
    <property type="term" value="C:plasma membrane"/>
    <property type="evidence" value="ECO:0007669"/>
    <property type="project" value="TreeGrafter"/>
</dbReference>
<dbReference type="GeneTree" id="ENSGT00960000191551"/>
<evidence type="ECO:0000256" key="7">
    <source>
        <dbReference type="ARBA" id="ARBA00039521"/>
    </source>
</evidence>
<dbReference type="AlphaFoldDB" id="A0A8D2GPE6"/>
<feature type="transmembrane region" description="Helical" evidence="8">
    <location>
        <begin position="38"/>
        <end position="62"/>
    </location>
</feature>
<accession>A0A8D2GPE6</accession>
<dbReference type="InterPro" id="IPR001195">
    <property type="entry name" value="Glycophorin"/>
</dbReference>
<evidence type="ECO:0000256" key="2">
    <source>
        <dbReference type="ARBA" id="ARBA00022692"/>
    </source>
</evidence>
<evidence type="ECO:0000256" key="6">
    <source>
        <dbReference type="ARBA" id="ARBA00023180"/>
    </source>
</evidence>
<dbReference type="Ensembl" id="ENSUPAT00010000945.1">
    <property type="protein sequence ID" value="ENSUPAP00010000843.1"/>
    <property type="gene ID" value="ENSUPAG00010000702.1"/>
</dbReference>